<dbReference type="EMBL" id="JMIW01000004">
    <property type="protein sequence ID" value="KEO89781.1"/>
    <property type="molecule type" value="Genomic_DNA"/>
</dbReference>
<proteinExistence type="predicted"/>
<keyword evidence="3" id="KW-1185">Reference proteome</keyword>
<dbReference type="Proteomes" id="UP000027647">
    <property type="component" value="Unassembled WGS sequence"/>
</dbReference>
<dbReference type="InterPro" id="IPR000160">
    <property type="entry name" value="GGDEF_dom"/>
</dbReference>
<dbReference type="SMART" id="SM00267">
    <property type="entry name" value="GGDEF"/>
    <property type="match status" value="1"/>
</dbReference>
<dbReference type="AlphaFoldDB" id="A0A074M514"/>
<feature type="domain" description="GGDEF" evidence="1">
    <location>
        <begin position="180"/>
        <end position="310"/>
    </location>
</feature>
<gene>
    <name evidence="2" type="ORF">EH31_11550</name>
</gene>
<protein>
    <recommendedName>
        <fullName evidence="1">GGDEF domain-containing protein</fullName>
    </recommendedName>
</protein>
<dbReference type="PROSITE" id="PS50887">
    <property type="entry name" value="GGDEF"/>
    <property type="match status" value="1"/>
</dbReference>
<comment type="caution">
    <text evidence="2">The sequence shown here is derived from an EMBL/GenBank/DDBJ whole genome shotgun (WGS) entry which is preliminary data.</text>
</comment>
<reference evidence="2 3" key="1">
    <citation type="submission" date="2014-04" db="EMBL/GenBank/DDBJ databases">
        <title>A comprehensive comparison of genomes of Erythrobacter spp. strains.</title>
        <authorList>
            <person name="Zheng Q."/>
        </authorList>
    </citation>
    <scope>NUCLEOTIDE SEQUENCE [LARGE SCALE GENOMIC DNA]</scope>
    <source>
        <strain evidence="2 3">DSM 6997</strain>
    </source>
</reference>
<evidence type="ECO:0000313" key="3">
    <source>
        <dbReference type="Proteomes" id="UP000027647"/>
    </source>
</evidence>
<organism evidence="2 3">
    <name type="scientific">Erythrobacter longus</name>
    <dbReference type="NCBI Taxonomy" id="1044"/>
    <lineage>
        <taxon>Bacteria</taxon>
        <taxon>Pseudomonadati</taxon>
        <taxon>Pseudomonadota</taxon>
        <taxon>Alphaproteobacteria</taxon>
        <taxon>Sphingomonadales</taxon>
        <taxon>Erythrobacteraceae</taxon>
        <taxon>Erythrobacter/Porphyrobacter group</taxon>
        <taxon>Erythrobacter</taxon>
    </lineage>
</organism>
<dbReference type="eggNOG" id="COG3706">
    <property type="taxonomic scope" value="Bacteria"/>
</dbReference>
<dbReference type="Pfam" id="PF00990">
    <property type="entry name" value="GGDEF"/>
    <property type="match status" value="1"/>
</dbReference>
<name>A0A074M514_ERYLO</name>
<evidence type="ECO:0000313" key="2">
    <source>
        <dbReference type="EMBL" id="KEO89781.1"/>
    </source>
</evidence>
<dbReference type="InterPro" id="IPR029787">
    <property type="entry name" value="Nucleotide_cyclase"/>
</dbReference>
<sequence length="336" mass="36595">MHSHNAGACAPQIQECDPADDILIRLDRAGFIVNASQNARQLGIDFEALLLMPHIADFAVADFQHKVTQYFEHVIAGECEEEAIEFPIVTPHSTDEFGSVASQQGMQCSEHDQQWCLLKLSCIGNDGQSGRGALGTLQLVERKCETTCHLETPRISDRLTGLADRRAFVRCLDGSLALNETASVAIFAIDGMRAIYMQYGQTTADEVRWGFARFLETIADQDHILAQVDDERFGVILPGMAPRAAREWAADVLQVFAGLAMPESGCKPEFGASAGIAKAAMSPEWTIRQAELGLVMARAAGGMQTAICRPHSNLLSGHLIERAMENVVVRASRRAG</sequence>
<dbReference type="InterPro" id="IPR043128">
    <property type="entry name" value="Rev_trsase/Diguanyl_cyclase"/>
</dbReference>
<dbReference type="SUPFAM" id="SSF55073">
    <property type="entry name" value="Nucleotide cyclase"/>
    <property type="match status" value="1"/>
</dbReference>
<dbReference type="STRING" id="1044.EH31_11550"/>
<accession>A0A074M514</accession>
<dbReference type="Gene3D" id="3.30.70.270">
    <property type="match status" value="1"/>
</dbReference>
<evidence type="ECO:0000259" key="1">
    <source>
        <dbReference type="PROSITE" id="PS50887"/>
    </source>
</evidence>